<dbReference type="AlphaFoldDB" id="A0A951MG62"/>
<evidence type="ECO:0000256" key="2">
    <source>
        <dbReference type="ARBA" id="ARBA00022692"/>
    </source>
</evidence>
<proteinExistence type="predicted"/>
<dbReference type="GO" id="GO:0012505">
    <property type="term" value="C:endomembrane system"/>
    <property type="evidence" value="ECO:0007669"/>
    <property type="project" value="UniProtKB-SubCell"/>
</dbReference>
<reference evidence="6 7" key="1">
    <citation type="journal article" date="2020" name="Syst. Appl. Microbiol.">
        <title>Arthrospiribacter ruber gen. nov., sp. nov., a novel bacterium isolated from Arthrospira cultures.</title>
        <authorList>
            <person name="Waleron M."/>
            <person name="Misztak A."/>
            <person name="Waleron M.M."/>
            <person name="Furmaniak M."/>
            <person name="Mrozik A."/>
            <person name="Waleron K."/>
        </authorList>
    </citation>
    <scope>NUCLEOTIDE SEQUENCE [LARGE SCALE GENOMIC DNA]</scope>
    <source>
        <strain evidence="6 7">DPMB0001</strain>
    </source>
</reference>
<accession>A0A951MG62</accession>
<keyword evidence="4 5" id="KW-0472">Membrane</keyword>
<dbReference type="GO" id="GO:0016740">
    <property type="term" value="F:transferase activity"/>
    <property type="evidence" value="ECO:0007669"/>
    <property type="project" value="UniProtKB-ARBA"/>
</dbReference>
<dbReference type="Proteomes" id="UP000727490">
    <property type="component" value="Unassembled WGS sequence"/>
</dbReference>
<keyword evidence="7" id="KW-1185">Reference proteome</keyword>
<protein>
    <submittedName>
        <fullName evidence="6">Isoprenylcysteine carboxylmethyltransferase family protein</fullName>
    </submittedName>
</protein>
<keyword evidence="3 5" id="KW-1133">Transmembrane helix</keyword>
<evidence type="ECO:0000256" key="4">
    <source>
        <dbReference type="ARBA" id="ARBA00023136"/>
    </source>
</evidence>
<feature type="transmembrane region" description="Helical" evidence="5">
    <location>
        <begin position="132"/>
        <end position="159"/>
    </location>
</feature>
<feature type="transmembrane region" description="Helical" evidence="5">
    <location>
        <begin position="75"/>
        <end position="92"/>
    </location>
</feature>
<dbReference type="PANTHER" id="PTHR12714:SF9">
    <property type="entry name" value="PROTEIN-S-ISOPRENYLCYSTEINE O-METHYLTRANSFERASE"/>
    <property type="match status" value="1"/>
</dbReference>
<dbReference type="EMBL" id="RPHB01000007">
    <property type="protein sequence ID" value="MBW3469345.1"/>
    <property type="molecule type" value="Genomic_DNA"/>
</dbReference>
<dbReference type="InterPro" id="IPR007318">
    <property type="entry name" value="Phopholipid_MeTrfase"/>
</dbReference>
<evidence type="ECO:0000256" key="3">
    <source>
        <dbReference type="ARBA" id="ARBA00022989"/>
    </source>
</evidence>
<evidence type="ECO:0000313" key="7">
    <source>
        <dbReference type="Proteomes" id="UP000727490"/>
    </source>
</evidence>
<sequence length="197" mass="22542">MEYFILALLWGIFYFLHSALAAIKVKKAIRAALGHGYRWYRLLYNLFFGIFFLGILVFGATMTFTLLASTEWLTYLGYMLATFGTIILVKSFKNFSGTRFVGIRPHDDLEVTEPLVTSGIHGWLRHPIYSGLILIFLGYFLFAPFLSSLIHLICLLVYLPFGIYFEEKKLVSIYGEAYIAYKKSVSALIPFKKVKAT</sequence>
<evidence type="ECO:0000256" key="5">
    <source>
        <dbReference type="SAM" id="Phobius"/>
    </source>
</evidence>
<dbReference type="Pfam" id="PF04191">
    <property type="entry name" value="PEMT"/>
    <property type="match status" value="1"/>
</dbReference>
<keyword evidence="2 5" id="KW-0812">Transmembrane</keyword>
<dbReference type="PANTHER" id="PTHR12714">
    <property type="entry name" value="PROTEIN-S ISOPRENYLCYSTEINE O-METHYLTRANSFERASE"/>
    <property type="match status" value="1"/>
</dbReference>
<evidence type="ECO:0000313" key="6">
    <source>
        <dbReference type="EMBL" id="MBW3469345.1"/>
    </source>
</evidence>
<evidence type="ECO:0000256" key="1">
    <source>
        <dbReference type="ARBA" id="ARBA00004127"/>
    </source>
</evidence>
<gene>
    <name evidence="6" type="ORF">EGN73_16225</name>
</gene>
<dbReference type="RefSeq" id="WP_219292223.1">
    <property type="nucleotide sequence ID" value="NZ_RPHB01000007.1"/>
</dbReference>
<name>A0A951MG62_9BACT</name>
<comment type="subcellular location">
    <subcellularLocation>
        <location evidence="1">Endomembrane system</location>
        <topology evidence="1">Multi-pass membrane protein</topology>
    </subcellularLocation>
</comment>
<organism evidence="6 7">
    <name type="scientific">Arthrospiribacter ruber</name>
    <dbReference type="NCBI Taxonomy" id="2487934"/>
    <lineage>
        <taxon>Bacteria</taxon>
        <taxon>Pseudomonadati</taxon>
        <taxon>Bacteroidota</taxon>
        <taxon>Cytophagia</taxon>
        <taxon>Cytophagales</taxon>
        <taxon>Cyclobacteriaceae</taxon>
        <taxon>Arthrospiribacter</taxon>
    </lineage>
</organism>
<comment type="caution">
    <text evidence="6">The sequence shown here is derived from an EMBL/GenBank/DDBJ whole genome shotgun (WGS) entry which is preliminary data.</text>
</comment>
<feature type="transmembrane region" description="Helical" evidence="5">
    <location>
        <begin position="45"/>
        <end position="68"/>
    </location>
</feature>